<gene>
    <name evidence="2" type="ORF">BCETI_7000013</name>
</gene>
<dbReference type="Gene3D" id="1.10.10.10">
    <property type="entry name" value="Winged helix-like DNA-binding domain superfamily/Winged helix DNA-binding domain"/>
    <property type="match status" value="1"/>
</dbReference>
<dbReference type="Pfam" id="PF02082">
    <property type="entry name" value="Rrf2"/>
    <property type="match status" value="1"/>
</dbReference>
<dbReference type="PROSITE" id="PS01332">
    <property type="entry name" value="HTH_RRF2_1"/>
    <property type="match status" value="1"/>
</dbReference>
<dbReference type="InterPro" id="IPR036388">
    <property type="entry name" value="WH-like_DNA-bd_sf"/>
</dbReference>
<dbReference type="PANTHER" id="PTHR33221">
    <property type="entry name" value="WINGED HELIX-TURN-HELIX TRANSCRIPTIONAL REGULATOR, RRF2 FAMILY"/>
    <property type="match status" value="1"/>
</dbReference>
<keyword evidence="1" id="KW-0238">DNA-binding</keyword>
<evidence type="ECO:0000313" key="2">
    <source>
        <dbReference type="EMBL" id="EEH12602.1"/>
    </source>
</evidence>
<organism evidence="2 3">
    <name type="scientific">Brucella ceti str. Cudo</name>
    <dbReference type="NCBI Taxonomy" id="595497"/>
    <lineage>
        <taxon>Bacteria</taxon>
        <taxon>Pseudomonadati</taxon>
        <taxon>Pseudomonadota</taxon>
        <taxon>Alphaproteobacteria</taxon>
        <taxon>Hyphomicrobiales</taxon>
        <taxon>Brucellaceae</taxon>
        <taxon>Brucella/Ochrobactrum group</taxon>
        <taxon>Brucella</taxon>
    </lineage>
</organism>
<dbReference type="PROSITE" id="PS51197">
    <property type="entry name" value="HTH_RRF2_2"/>
    <property type="match status" value="1"/>
</dbReference>
<dbReference type="EMBL" id="ACJD01000007">
    <property type="protein sequence ID" value="EEH12602.1"/>
    <property type="molecule type" value="Genomic_DNA"/>
</dbReference>
<name>C0GBA1_9HYPH</name>
<evidence type="ECO:0000256" key="1">
    <source>
        <dbReference type="ARBA" id="ARBA00023125"/>
    </source>
</evidence>
<proteinExistence type="predicted"/>
<dbReference type="InterPro" id="IPR030489">
    <property type="entry name" value="TR_Rrf2-type_CS"/>
</dbReference>
<protein>
    <submittedName>
        <fullName evidence="2">Transcriptional regulator, Rrf2 family protein</fullName>
    </submittedName>
</protein>
<evidence type="ECO:0000313" key="3">
    <source>
        <dbReference type="Proteomes" id="UP000003678"/>
    </source>
</evidence>
<dbReference type="GO" id="GO:0005829">
    <property type="term" value="C:cytosol"/>
    <property type="evidence" value="ECO:0007669"/>
    <property type="project" value="TreeGrafter"/>
</dbReference>
<reference evidence="2 3" key="1">
    <citation type="submission" date="2009-03" db="EMBL/GenBank/DDBJ databases">
        <authorList>
            <person name="Setubal J.C."/>
            <person name="Boyle S."/>
            <person name="Crasta O.R."/>
            <person name="Gillespie J.J."/>
            <person name="Kenyon R.W."/>
            <person name="Lu J."/>
            <person name="Mane S."/>
            <person name="Nagrani S."/>
            <person name="Shallom J.M."/>
            <person name="Shallom S."/>
            <person name="Shukla M."/>
            <person name="Snyder E.E."/>
            <person name="Sobral B.W."/>
            <person name="Wattam A.R."/>
            <person name="Will R."/>
            <person name="Williams K."/>
            <person name="Yoo H."/>
            <person name="Bruce D.H."/>
            <person name="Detter C."/>
            <person name="Munk C."/>
            <person name="Brettin T.S."/>
            <person name="Ficht T."/>
        </authorList>
    </citation>
    <scope>NUCLEOTIDE SEQUENCE [LARGE SCALE GENOMIC DNA]</scope>
    <source>
        <strain evidence="2 3">Cudo</strain>
    </source>
</reference>
<dbReference type="Proteomes" id="UP000003678">
    <property type="component" value="Unassembled WGS sequence"/>
</dbReference>
<dbReference type="GO" id="GO:0003700">
    <property type="term" value="F:DNA-binding transcription factor activity"/>
    <property type="evidence" value="ECO:0007669"/>
    <property type="project" value="TreeGrafter"/>
</dbReference>
<sequence>MRNKNWGSFSRGVSGSGMFQNVRKGIIMRLTRQTNYAIRMLMYCAANDGKLSRIPEIARAYNVSELFLFKILQPLVEHGLVETVRGRNGGVRLGRASQDISLFDVVRVTEENFSMAECFENDASECPLVDSCGLNAALREALNAFFAVLMKYSIADLVKARPNVRLLLGLDEMEAPRIAS</sequence>
<dbReference type="InterPro" id="IPR036390">
    <property type="entry name" value="WH_DNA-bd_sf"/>
</dbReference>
<dbReference type="SUPFAM" id="SSF46785">
    <property type="entry name" value="Winged helix' DNA-binding domain"/>
    <property type="match status" value="1"/>
</dbReference>
<dbReference type="PANTHER" id="PTHR33221:SF4">
    <property type="entry name" value="HTH-TYPE TRANSCRIPTIONAL REPRESSOR NSRR"/>
    <property type="match status" value="1"/>
</dbReference>
<dbReference type="InterPro" id="IPR000944">
    <property type="entry name" value="Tscrpt_reg_Rrf2"/>
</dbReference>
<dbReference type="NCBIfam" id="NF008886">
    <property type="entry name" value="PRK11920.1"/>
    <property type="match status" value="1"/>
</dbReference>
<dbReference type="NCBIfam" id="TIGR00738">
    <property type="entry name" value="rrf2_super"/>
    <property type="match status" value="1"/>
</dbReference>
<comment type="caution">
    <text evidence="2">The sequence shown here is derived from an EMBL/GenBank/DDBJ whole genome shotgun (WGS) entry which is preliminary data.</text>
</comment>
<dbReference type="AlphaFoldDB" id="C0GBA1"/>
<accession>C0GBA1</accession>
<dbReference type="GO" id="GO:0003677">
    <property type="term" value="F:DNA binding"/>
    <property type="evidence" value="ECO:0007669"/>
    <property type="project" value="UniProtKB-KW"/>
</dbReference>